<evidence type="ECO:0000313" key="15">
    <source>
        <dbReference type="EMBL" id="CAD7261372.1"/>
    </source>
</evidence>
<evidence type="ECO:0000256" key="7">
    <source>
        <dbReference type="ARBA" id="ARBA00023065"/>
    </source>
</evidence>
<evidence type="ECO:0000256" key="6">
    <source>
        <dbReference type="ARBA" id="ARBA00022989"/>
    </source>
</evidence>
<feature type="transmembrane region" description="Helical" evidence="13">
    <location>
        <begin position="77"/>
        <end position="96"/>
    </location>
</feature>
<dbReference type="AlphaFoldDB" id="A0A7R9FZM4"/>
<dbReference type="PANTHER" id="PTHR12424:SF8">
    <property type="entry name" value="PROTEIN TWEETY"/>
    <property type="match status" value="1"/>
</dbReference>
<name>A0A7R9FZM4_TIMSH</name>
<evidence type="ECO:0000256" key="9">
    <source>
        <dbReference type="ARBA" id="ARBA00023173"/>
    </source>
</evidence>
<keyword evidence="8 13" id="KW-0472">Membrane</keyword>
<keyword evidence="5 13" id="KW-0812">Transmembrane</keyword>
<sequence length="569" mass="62132">MMKVKFQKTSLEPASVHPRKELNIALWENSLQWSLGILGSLPAAWLILTLLVLLIYLLTRCCDRKPRPKRSIVALKWTLAIFTLLCCAAVGVGLYGNDDVHNGLEQLITAAKSIDDYITSIRNQTGTIESTLQQKIQPLLTELGDIFDNPVANQTARGMLLTALASVTGNTSTALTCVQDISRPIQGVSIKEYVQLIQTCETIRWPVTMAVLSILLVFCVVLLFGVARHSRCALITFSVFGLFAVIISWLMASMYLASSVALGDLCISPGGYLDRQAGSDTKADILNYYIHCDNAHMHPFNQRWQQGKNAVKAMSSNLAMVTKLARELYKPTDLNPKLDVVATEVKQADSLVSALATMLDCNAFHKQYVKAVDSVCDLGLRDYLQVDEQDPFLPPSAASQAIAARTLRSQGSYGSTGFFRSRNSSHHHTPPPTPPYPGTLDGRASREEKSQHGSHHESASSGGLEYGPGTSTMPGPNHGQYATLSKQSIEGKPAKPNEVSKRLYSHYAPAAKSREGPKATYAHGEDSRPIYGHYATLGRPGSRAAHQARLQPPQVEQESGSPGYKITEL</sequence>
<evidence type="ECO:0000256" key="2">
    <source>
        <dbReference type="ARBA" id="ARBA00009849"/>
    </source>
</evidence>
<feature type="compositionally biased region" description="Polar residues" evidence="14">
    <location>
        <begin position="469"/>
        <end position="482"/>
    </location>
</feature>
<evidence type="ECO:0000256" key="13">
    <source>
        <dbReference type="RuleBase" id="RU361114"/>
    </source>
</evidence>
<evidence type="ECO:0000256" key="1">
    <source>
        <dbReference type="ARBA" id="ARBA00004651"/>
    </source>
</evidence>
<dbReference type="Pfam" id="PF04906">
    <property type="entry name" value="Tweety"/>
    <property type="match status" value="1"/>
</dbReference>
<evidence type="ECO:0000256" key="3">
    <source>
        <dbReference type="ARBA" id="ARBA00022448"/>
    </source>
</evidence>
<keyword evidence="11 13" id="KW-0868">Chloride</keyword>
<comment type="caution">
    <text evidence="13">Lacks conserved residue(s) required for the propagation of feature annotation.</text>
</comment>
<evidence type="ECO:0000256" key="4">
    <source>
        <dbReference type="ARBA" id="ARBA00022475"/>
    </source>
</evidence>
<gene>
    <name evidence="15" type="ORF">TSIB3V08_LOCUS5513</name>
</gene>
<evidence type="ECO:0000256" key="12">
    <source>
        <dbReference type="ARBA" id="ARBA00023303"/>
    </source>
</evidence>
<reference evidence="15" key="1">
    <citation type="submission" date="2020-11" db="EMBL/GenBank/DDBJ databases">
        <authorList>
            <person name="Tran Van P."/>
        </authorList>
    </citation>
    <scope>NUCLEOTIDE SEQUENCE</scope>
</reference>
<keyword evidence="10" id="KW-0325">Glycoprotein</keyword>
<keyword evidence="6 13" id="KW-1133">Transmembrane helix</keyword>
<keyword evidence="7 13" id="KW-0406">Ion transport</keyword>
<dbReference type="InterPro" id="IPR006990">
    <property type="entry name" value="Tweety"/>
</dbReference>
<evidence type="ECO:0000256" key="14">
    <source>
        <dbReference type="SAM" id="MobiDB-lite"/>
    </source>
</evidence>
<dbReference type="GO" id="GO:0005229">
    <property type="term" value="F:intracellularly calcium-gated chloride channel activity"/>
    <property type="evidence" value="ECO:0007669"/>
    <property type="project" value="TreeGrafter"/>
</dbReference>
<organism evidence="15">
    <name type="scientific">Timema shepardi</name>
    <name type="common">Walking stick</name>
    <dbReference type="NCBI Taxonomy" id="629360"/>
    <lineage>
        <taxon>Eukaryota</taxon>
        <taxon>Metazoa</taxon>
        <taxon>Ecdysozoa</taxon>
        <taxon>Arthropoda</taxon>
        <taxon>Hexapoda</taxon>
        <taxon>Insecta</taxon>
        <taxon>Pterygota</taxon>
        <taxon>Neoptera</taxon>
        <taxon>Polyneoptera</taxon>
        <taxon>Phasmatodea</taxon>
        <taxon>Timematodea</taxon>
        <taxon>Timematoidea</taxon>
        <taxon>Timematidae</taxon>
        <taxon>Timema</taxon>
    </lineage>
</organism>
<dbReference type="EMBL" id="OC002158">
    <property type="protein sequence ID" value="CAD7261372.1"/>
    <property type="molecule type" value="Genomic_DNA"/>
</dbReference>
<feature type="compositionally biased region" description="Basic and acidic residues" evidence="14">
    <location>
        <begin position="443"/>
        <end position="458"/>
    </location>
</feature>
<proteinExistence type="inferred from homology"/>
<evidence type="ECO:0000256" key="10">
    <source>
        <dbReference type="ARBA" id="ARBA00023180"/>
    </source>
</evidence>
<feature type="region of interest" description="Disordered" evidence="14">
    <location>
        <begin position="413"/>
        <end position="482"/>
    </location>
</feature>
<evidence type="ECO:0000256" key="8">
    <source>
        <dbReference type="ARBA" id="ARBA00023136"/>
    </source>
</evidence>
<protein>
    <recommendedName>
        <fullName evidence="13">Protein tweety homolog</fullName>
    </recommendedName>
</protein>
<feature type="transmembrane region" description="Helical" evidence="13">
    <location>
        <begin position="234"/>
        <end position="257"/>
    </location>
</feature>
<dbReference type="GO" id="GO:0072320">
    <property type="term" value="F:volume-sensitive chloride channel activity"/>
    <property type="evidence" value="ECO:0007669"/>
    <property type="project" value="TreeGrafter"/>
</dbReference>
<comment type="function">
    <text evidence="13">Probable chloride channel.</text>
</comment>
<evidence type="ECO:0000256" key="11">
    <source>
        <dbReference type="ARBA" id="ARBA00023214"/>
    </source>
</evidence>
<accession>A0A7R9FZM4</accession>
<feature type="region of interest" description="Disordered" evidence="14">
    <location>
        <begin position="508"/>
        <end position="569"/>
    </location>
</feature>
<keyword evidence="3 13" id="KW-0813">Transport</keyword>
<keyword evidence="12 13" id="KW-0407">Ion channel</keyword>
<feature type="transmembrane region" description="Helical" evidence="13">
    <location>
        <begin position="33"/>
        <end position="57"/>
    </location>
</feature>
<dbReference type="GO" id="GO:0005886">
    <property type="term" value="C:plasma membrane"/>
    <property type="evidence" value="ECO:0007669"/>
    <property type="project" value="UniProtKB-SubCell"/>
</dbReference>
<dbReference type="GO" id="GO:0034707">
    <property type="term" value="C:chloride channel complex"/>
    <property type="evidence" value="ECO:0007669"/>
    <property type="project" value="UniProtKB-UniRule"/>
</dbReference>
<feature type="transmembrane region" description="Helical" evidence="13">
    <location>
        <begin position="205"/>
        <end position="227"/>
    </location>
</feature>
<comment type="subcellular location">
    <subcellularLocation>
        <location evidence="1">Cell membrane</location>
        <topology evidence="1">Multi-pass membrane protein</topology>
    </subcellularLocation>
</comment>
<keyword evidence="9 13" id="KW-0869">Chloride channel</keyword>
<comment type="similarity">
    <text evidence="2 13">Belongs to the tweety family.</text>
</comment>
<dbReference type="PANTHER" id="PTHR12424">
    <property type="entry name" value="TWEETY-RELATED"/>
    <property type="match status" value="1"/>
</dbReference>
<feature type="compositionally biased region" description="Basic and acidic residues" evidence="14">
    <location>
        <begin position="512"/>
        <end position="528"/>
    </location>
</feature>
<keyword evidence="4" id="KW-1003">Cell membrane</keyword>
<evidence type="ECO:0000256" key="5">
    <source>
        <dbReference type="ARBA" id="ARBA00022692"/>
    </source>
</evidence>